<organism evidence="3 4">
    <name type="scientific">Tieghemostelium lacteum</name>
    <name type="common">Slime mold</name>
    <name type="synonym">Dictyostelium lacteum</name>
    <dbReference type="NCBI Taxonomy" id="361077"/>
    <lineage>
        <taxon>Eukaryota</taxon>
        <taxon>Amoebozoa</taxon>
        <taxon>Evosea</taxon>
        <taxon>Eumycetozoa</taxon>
        <taxon>Dictyostelia</taxon>
        <taxon>Dictyosteliales</taxon>
        <taxon>Raperosteliaceae</taxon>
        <taxon>Tieghemostelium</taxon>
    </lineage>
</organism>
<name>A0A152A1K8_TIELA</name>
<gene>
    <name evidence="3" type="ORF">DLAC_03246</name>
</gene>
<dbReference type="InterPro" id="IPR036822">
    <property type="entry name" value="CutC-like_dom_sf"/>
</dbReference>
<dbReference type="Proteomes" id="UP000076078">
    <property type="component" value="Unassembled WGS sequence"/>
</dbReference>
<dbReference type="HAMAP" id="MF_00795">
    <property type="entry name" value="CutC"/>
    <property type="match status" value="1"/>
</dbReference>
<accession>A0A152A1K8</accession>
<dbReference type="STRING" id="361077.A0A152A1K8"/>
<dbReference type="Gene3D" id="3.20.20.380">
    <property type="entry name" value="Copper homeostasis (CutC) domain"/>
    <property type="match status" value="1"/>
</dbReference>
<dbReference type="PANTHER" id="PTHR12598:SF0">
    <property type="entry name" value="COPPER HOMEOSTASIS PROTEIN CUTC HOMOLOG"/>
    <property type="match status" value="1"/>
</dbReference>
<comment type="similarity">
    <text evidence="1">Belongs to the CutC family.</text>
</comment>
<evidence type="ECO:0000256" key="1">
    <source>
        <dbReference type="ARBA" id="ARBA00007768"/>
    </source>
</evidence>
<dbReference type="Pfam" id="PF03932">
    <property type="entry name" value="CutC"/>
    <property type="match status" value="1"/>
</dbReference>
<protein>
    <recommendedName>
        <fullName evidence="2">Copper homeostasis protein cutC homolog</fullName>
    </recommendedName>
</protein>
<keyword evidence="4" id="KW-1185">Reference proteome</keyword>
<dbReference type="InterPro" id="IPR005627">
    <property type="entry name" value="CutC-like"/>
</dbReference>
<reference evidence="3 4" key="1">
    <citation type="submission" date="2015-12" db="EMBL/GenBank/DDBJ databases">
        <title>Dictyostelia acquired genes for synthesis and detection of signals that induce cell-type specialization by lateral gene transfer from prokaryotes.</title>
        <authorList>
            <person name="Gloeckner G."/>
            <person name="Schaap P."/>
        </authorList>
    </citation>
    <scope>NUCLEOTIDE SEQUENCE [LARGE SCALE GENOMIC DNA]</scope>
    <source>
        <strain evidence="3 4">TK</strain>
    </source>
</reference>
<dbReference type="OMA" id="HRAFDQC"/>
<dbReference type="GO" id="GO:0005507">
    <property type="term" value="F:copper ion binding"/>
    <property type="evidence" value="ECO:0007669"/>
    <property type="project" value="TreeGrafter"/>
</dbReference>
<evidence type="ECO:0000313" key="3">
    <source>
        <dbReference type="EMBL" id="KYR00100.1"/>
    </source>
</evidence>
<evidence type="ECO:0000313" key="4">
    <source>
        <dbReference type="Proteomes" id="UP000076078"/>
    </source>
</evidence>
<comment type="caution">
    <text evidence="3">The sequence shown here is derived from an EMBL/GenBank/DDBJ whole genome shotgun (WGS) entry which is preliminary data.</text>
</comment>
<dbReference type="OrthoDB" id="7392499at2759"/>
<dbReference type="EMBL" id="LODT01000016">
    <property type="protein sequence ID" value="KYR00100.1"/>
    <property type="molecule type" value="Genomic_DNA"/>
</dbReference>
<evidence type="ECO:0000256" key="2">
    <source>
        <dbReference type="ARBA" id="ARBA00019014"/>
    </source>
</evidence>
<dbReference type="FunFam" id="3.20.20.380:FF:000001">
    <property type="entry name" value="Copper homeostasis protein CutC"/>
    <property type="match status" value="1"/>
</dbReference>
<dbReference type="PANTHER" id="PTHR12598">
    <property type="entry name" value="COPPER HOMEOSTASIS PROTEIN CUTC"/>
    <property type="match status" value="1"/>
</dbReference>
<dbReference type="InParanoid" id="A0A152A1K8"/>
<dbReference type="AlphaFoldDB" id="A0A152A1K8"/>
<proteinExistence type="inferred from homology"/>
<sequence>MENKKYKIEVCVDSVESCVEAIKGGADRLELCSSLFLGGLTPCYGMMKIVRQVIPKDFPVFVMIRPRQGDFLYSEFELLIMKEDIKAAKELGYQGVVLGVLDRFGNIDIPVLRDLVQLATPMSVTFHRAFDMVSDCEKALKDIISVSGPSSQIQRILTSGQESTVLEGLFNIKKLMVLAKECGSSVIMVPGGGITERNLSRITQELDDYLSEFHISGRVPIDSQMQHRNTRVFMGGELRSSEYTLSIVDSKRISNFTNQILSSSTTK</sequence>
<dbReference type="SUPFAM" id="SSF110395">
    <property type="entry name" value="CutC-like"/>
    <property type="match status" value="1"/>
</dbReference>